<sequence>MIYLLYVLVYSSATSKSDAKLSWKLETIPAVFGQDIQLTCSIPNYSSQAKMNRRWSFGRNIHGIIFNGVSRYPNKYSEHMEEKKGVSTLRIHNFSKHDVNTIYECAYGFSYDRKFLNLSKLKFESHPQSVLKATVQIDKDCNCKGNVTLENIFPQPDCKSTFNIMNITLSSLQVKTKEMGLFFTTDIKLIYTHRGDADAGKLIVVCDVGSKRFVVVNETLTCAPKGTTKINIDIEKVAGIISVCVFMVIPLLCLMCVLSTKDKKKFRPWLQKVYQKTRQGSENSLQKHQQRDEEKALKNITEGVT</sequence>
<evidence type="ECO:0000313" key="4">
    <source>
        <dbReference type="Proteomes" id="UP000507470"/>
    </source>
</evidence>
<evidence type="ECO:0000256" key="1">
    <source>
        <dbReference type="SAM" id="MobiDB-lite"/>
    </source>
</evidence>
<accession>A0A6J8EL84</accession>
<dbReference type="Proteomes" id="UP000507470">
    <property type="component" value="Unassembled WGS sequence"/>
</dbReference>
<keyword evidence="2" id="KW-0472">Membrane</keyword>
<dbReference type="AlphaFoldDB" id="A0A6J8EL84"/>
<keyword evidence="2" id="KW-0812">Transmembrane</keyword>
<keyword evidence="4" id="KW-1185">Reference proteome</keyword>
<proteinExistence type="predicted"/>
<dbReference type="Gene3D" id="2.60.40.10">
    <property type="entry name" value="Immunoglobulins"/>
    <property type="match status" value="1"/>
</dbReference>
<organism evidence="3 4">
    <name type="scientific">Mytilus coruscus</name>
    <name type="common">Sea mussel</name>
    <dbReference type="NCBI Taxonomy" id="42192"/>
    <lineage>
        <taxon>Eukaryota</taxon>
        <taxon>Metazoa</taxon>
        <taxon>Spiralia</taxon>
        <taxon>Lophotrochozoa</taxon>
        <taxon>Mollusca</taxon>
        <taxon>Bivalvia</taxon>
        <taxon>Autobranchia</taxon>
        <taxon>Pteriomorphia</taxon>
        <taxon>Mytilida</taxon>
        <taxon>Mytiloidea</taxon>
        <taxon>Mytilidae</taxon>
        <taxon>Mytilinae</taxon>
        <taxon>Mytilus</taxon>
    </lineage>
</organism>
<dbReference type="SUPFAM" id="SSF48726">
    <property type="entry name" value="Immunoglobulin"/>
    <property type="match status" value="1"/>
</dbReference>
<dbReference type="InterPro" id="IPR036179">
    <property type="entry name" value="Ig-like_dom_sf"/>
</dbReference>
<protein>
    <recommendedName>
        <fullName evidence="5">Ig-like domain-containing protein</fullName>
    </recommendedName>
</protein>
<feature type="transmembrane region" description="Helical" evidence="2">
    <location>
        <begin position="237"/>
        <end position="258"/>
    </location>
</feature>
<gene>
    <name evidence="3" type="ORF">MCOR_52712</name>
</gene>
<name>A0A6J8EL84_MYTCO</name>
<reference evidence="3 4" key="1">
    <citation type="submission" date="2020-06" db="EMBL/GenBank/DDBJ databases">
        <authorList>
            <person name="Li R."/>
            <person name="Bekaert M."/>
        </authorList>
    </citation>
    <scope>NUCLEOTIDE SEQUENCE [LARGE SCALE GENOMIC DNA]</scope>
    <source>
        <strain evidence="4">wild</strain>
    </source>
</reference>
<dbReference type="OrthoDB" id="6124411at2759"/>
<evidence type="ECO:0000256" key="2">
    <source>
        <dbReference type="SAM" id="Phobius"/>
    </source>
</evidence>
<dbReference type="InterPro" id="IPR013783">
    <property type="entry name" value="Ig-like_fold"/>
</dbReference>
<evidence type="ECO:0008006" key="5">
    <source>
        <dbReference type="Google" id="ProtNLM"/>
    </source>
</evidence>
<feature type="region of interest" description="Disordered" evidence="1">
    <location>
        <begin position="280"/>
        <end position="305"/>
    </location>
</feature>
<keyword evidence="2" id="KW-1133">Transmembrane helix</keyword>
<dbReference type="EMBL" id="CACVKT020009151">
    <property type="protein sequence ID" value="CAC5420492.1"/>
    <property type="molecule type" value="Genomic_DNA"/>
</dbReference>
<evidence type="ECO:0000313" key="3">
    <source>
        <dbReference type="EMBL" id="CAC5420492.1"/>
    </source>
</evidence>